<dbReference type="AlphaFoldDB" id="G0U8B2"/>
<name>G0U8B2_TRYVY</name>
<gene>
    <name evidence="1" type="ORF">TVY486_1011660</name>
</gene>
<sequence length="110" mass="12216">MYICAISGRVLYESTHCRLAPQLQILSHKAYLCSLSVILRAFLAIPPHFQFYGGALTIPASSAGRNNAHTIVTLSPYPHPISLPCLLRLSSHHPARCSLFFFHPFRSIAN</sequence>
<dbReference type="EMBL" id="HE573026">
    <property type="protein sequence ID" value="CCC52123.1"/>
    <property type="molecule type" value="Genomic_DNA"/>
</dbReference>
<evidence type="ECO:0000313" key="1">
    <source>
        <dbReference type="EMBL" id="CCC52123.1"/>
    </source>
</evidence>
<reference evidence="1" key="1">
    <citation type="journal article" date="2012" name="Proc. Natl. Acad. Sci. U.S.A.">
        <title>Antigenic diversity is generated by distinct evolutionary mechanisms in African trypanosome species.</title>
        <authorList>
            <person name="Jackson A.P."/>
            <person name="Berry A."/>
            <person name="Aslett M."/>
            <person name="Allison H.C."/>
            <person name="Burton P."/>
            <person name="Vavrova-Anderson J."/>
            <person name="Brown R."/>
            <person name="Browne H."/>
            <person name="Corton N."/>
            <person name="Hauser H."/>
            <person name="Gamble J."/>
            <person name="Gilderthorp R."/>
            <person name="Marcello L."/>
            <person name="McQuillan J."/>
            <person name="Otto T.D."/>
            <person name="Quail M.A."/>
            <person name="Sanders M.J."/>
            <person name="van Tonder A."/>
            <person name="Ginger M.L."/>
            <person name="Field M.C."/>
            <person name="Barry J.D."/>
            <person name="Hertz-Fowler C."/>
            <person name="Berriman M."/>
        </authorList>
    </citation>
    <scope>NUCLEOTIDE SEQUENCE</scope>
    <source>
        <strain evidence="1">Y486</strain>
    </source>
</reference>
<accession>G0U8B2</accession>
<proteinExistence type="predicted"/>
<protein>
    <submittedName>
        <fullName evidence="1">Uncharacterized protein</fullName>
    </submittedName>
</protein>
<organism evidence="1">
    <name type="scientific">Trypanosoma vivax (strain Y486)</name>
    <dbReference type="NCBI Taxonomy" id="1055687"/>
    <lineage>
        <taxon>Eukaryota</taxon>
        <taxon>Discoba</taxon>
        <taxon>Euglenozoa</taxon>
        <taxon>Kinetoplastea</taxon>
        <taxon>Metakinetoplastina</taxon>
        <taxon>Trypanosomatida</taxon>
        <taxon>Trypanosomatidae</taxon>
        <taxon>Trypanosoma</taxon>
        <taxon>Duttonella</taxon>
    </lineage>
</organism>